<dbReference type="InterPro" id="IPR018389">
    <property type="entry name" value="DctP_fam"/>
</dbReference>
<keyword evidence="1" id="KW-0732">Signal</keyword>
<dbReference type="InterPro" id="IPR006311">
    <property type="entry name" value="TAT_signal"/>
</dbReference>
<dbReference type="Proteomes" id="UP000583752">
    <property type="component" value="Unassembled WGS sequence"/>
</dbReference>
<dbReference type="RefSeq" id="WP_169467315.1">
    <property type="nucleotide sequence ID" value="NZ_JABBGG010000008.1"/>
</dbReference>
<dbReference type="InterPro" id="IPR026289">
    <property type="entry name" value="SBP_TakP-like"/>
</dbReference>
<evidence type="ECO:0000256" key="2">
    <source>
        <dbReference type="PIRSR" id="PIRSR039026-1"/>
    </source>
</evidence>
<dbReference type="Pfam" id="PF03480">
    <property type="entry name" value="DctP"/>
    <property type="match status" value="1"/>
</dbReference>
<evidence type="ECO:0000313" key="4">
    <source>
        <dbReference type="EMBL" id="NML62385.1"/>
    </source>
</evidence>
<reference evidence="4 5" key="1">
    <citation type="submission" date="2020-04" db="EMBL/GenBank/DDBJ databases">
        <title>Massilia sp. RP-1-19 isolated from soil.</title>
        <authorList>
            <person name="Dahal R.H."/>
        </authorList>
    </citation>
    <scope>NUCLEOTIDE SEQUENCE [LARGE SCALE GENOMIC DNA]</scope>
    <source>
        <strain evidence="4 5">RP-1-19</strain>
    </source>
</reference>
<comment type="caution">
    <text evidence="4">The sequence shown here is derived from an EMBL/GenBank/DDBJ whole genome shotgun (WGS) entry which is preliminary data.</text>
</comment>
<dbReference type="InterPro" id="IPR038404">
    <property type="entry name" value="TRAP_DctP_sf"/>
</dbReference>
<dbReference type="PANTHER" id="PTHR33376">
    <property type="match status" value="1"/>
</dbReference>
<dbReference type="EMBL" id="JABBGG010000008">
    <property type="protein sequence ID" value="NML62385.1"/>
    <property type="molecule type" value="Genomic_DNA"/>
</dbReference>
<sequence length="379" mass="41601">MKKSDTKPQEAVSNRRKFIGAAAGTALAVPMIATAQTPTQLRFQSTWPSKDIFHEYALDFAKKVNDMTGGELKIEVLPAGAVVPAFGLLDAVSKGTLDGGHGVMGYNYGKQSAIALWTSGPVFGMDANMVLAWHKYGGGKELLVKLYNSIGANVVSYLTGPMPTQPLGWFKKPITKVDDLKGTKFRTNGLAIDLFTAMGAAVNALPGGEIVPAMDRGLLDGAEFNNATSDRLLGFPDVSKVCMLQSFHQMSEQFEISFNKTKFNALPAKMRAIIDNAVEASSADMSWKAIDRYSKDYRDMQAKDGVKFYKTPDSVLQAQLAVWDEVVKKKGADNPLFREVEQSQRAFADRAMKWDMDTNAPRRMAYNHYFARKAAPKKA</sequence>
<feature type="binding site" evidence="2">
    <location>
        <position position="186"/>
    </location>
    <ligand>
        <name>substrate</name>
    </ligand>
</feature>
<evidence type="ECO:0000256" key="1">
    <source>
        <dbReference type="ARBA" id="ARBA00022729"/>
    </source>
</evidence>
<dbReference type="Gene3D" id="3.40.190.10">
    <property type="entry name" value="Periplasmic binding protein-like II"/>
    <property type="match status" value="1"/>
</dbReference>
<keyword evidence="3" id="KW-0479">Metal-binding</keyword>
<dbReference type="PROSITE" id="PS51318">
    <property type="entry name" value="TAT"/>
    <property type="match status" value="1"/>
</dbReference>
<evidence type="ECO:0000313" key="5">
    <source>
        <dbReference type="Proteomes" id="UP000583752"/>
    </source>
</evidence>
<keyword evidence="5" id="KW-1185">Reference proteome</keyword>
<dbReference type="CDD" id="cd13604">
    <property type="entry name" value="PBP2_TRAP_ketoacid_lactate_like"/>
    <property type="match status" value="1"/>
</dbReference>
<dbReference type="GO" id="GO:0046872">
    <property type="term" value="F:metal ion binding"/>
    <property type="evidence" value="ECO:0007669"/>
    <property type="project" value="UniProtKB-KW"/>
</dbReference>
<dbReference type="Gene3D" id="3.40.190.170">
    <property type="entry name" value="Bacterial extracellular solute-binding protein, family 7"/>
    <property type="match status" value="1"/>
</dbReference>
<dbReference type="PIRSF" id="PIRSF039026">
    <property type="entry name" value="SiaP"/>
    <property type="match status" value="1"/>
</dbReference>
<organism evidence="4 5">
    <name type="scientific">Massilia polaris</name>
    <dbReference type="NCBI Taxonomy" id="2728846"/>
    <lineage>
        <taxon>Bacteria</taxon>
        <taxon>Pseudomonadati</taxon>
        <taxon>Pseudomonadota</taxon>
        <taxon>Betaproteobacteria</taxon>
        <taxon>Burkholderiales</taxon>
        <taxon>Oxalobacteraceae</taxon>
        <taxon>Telluria group</taxon>
        <taxon>Massilia</taxon>
    </lineage>
</organism>
<feature type="binding site" evidence="3">
    <location>
        <position position="223"/>
    </location>
    <ligand>
        <name>substrate</name>
    </ligand>
</feature>
<evidence type="ECO:0000256" key="3">
    <source>
        <dbReference type="PIRSR" id="PIRSR039026-2"/>
    </source>
</evidence>
<proteinExistence type="predicted"/>
<protein>
    <submittedName>
        <fullName evidence="4">C4-dicarboxylate ABC transporter</fullName>
    </submittedName>
</protein>
<dbReference type="GO" id="GO:0031317">
    <property type="term" value="C:tripartite ATP-independent periplasmic transporter complex"/>
    <property type="evidence" value="ECO:0007669"/>
    <property type="project" value="InterPro"/>
</dbReference>
<feature type="binding site" evidence="2">
    <location>
        <position position="165"/>
    </location>
    <ligand>
        <name>substrate</name>
    </ligand>
</feature>
<dbReference type="AlphaFoldDB" id="A0A848HLY3"/>
<feature type="binding site" evidence="3">
    <location>
        <position position="224"/>
    </location>
    <ligand>
        <name>Na(+)</name>
        <dbReference type="ChEBI" id="CHEBI:29101"/>
    </ligand>
</feature>
<dbReference type="GO" id="GO:0055085">
    <property type="term" value="P:transmembrane transport"/>
    <property type="evidence" value="ECO:0007669"/>
    <property type="project" value="InterPro"/>
</dbReference>
<name>A0A848HLY3_9BURK</name>
<feature type="binding site" evidence="3">
    <location>
        <position position="249"/>
    </location>
    <ligand>
        <name>substrate</name>
    </ligand>
</feature>
<gene>
    <name evidence="4" type="ORF">HHL21_15135</name>
</gene>
<accession>A0A848HLY3</accession>
<dbReference type="PANTHER" id="PTHR33376:SF5">
    <property type="entry name" value="EXTRACYTOPLASMIC SOLUTE RECEPTOR PROTEIN"/>
    <property type="match status" value="1"/>
</dbReference>